<reference evidence="1" key="2">
    <citation type="journal article" date="2020" name="BMC">
        <title>Leishmania infection induces a limited differential gene expression in the sand fly midgut.</title>
        <authorList>
            <person name="Coutinho-Abreu I.V."/>
            <person name="Serafim T.D."/>
            <person name="Meneses C."/>
            <person name="Kamhawi S."/>
            <person name="Oliveira F."/>
            <person name="Valenzuela J.G."/>
        </authorList>
    </citation>
    <scope>NUCLEOTIDE SEQUENCE</scope>
    <source>
        <strain evidence="1">Jacobina</strain>
        <tissue evidence="1">Midgut</tissue>
    </source>
</reference>
<name>A0A1B0FV22_LUTLO</name>
<reference evidence="2" key="3">
    <citation type="submission" date="2020-05" db="UniProtKB">
        <authorList>
            <consortium name="EnsemblMetazoa"/>
        </authorList>
    </citation>
    <scope>IDENTIFICATION</scope>
    <source>
        <strain evidence="2">Jacobina</strain>
    </source>
</reference>
<dbReference type="EMBL" id="AJWK01006560">
    <property type="status" value="NOT_ANNOTATED_CDS"/>
    <property type="molecule type" value="Genomic_DNA"/>
</dbReference>
<organism evidence="2 3">
    <name type="scientific">Lutzomyia longipalpis</name>
    <name type="common">Sand fly</name>
    <dbReference type="NCBI Taxonomy" id="7200"/>
    <lineage>
        <taxon>Eukaryota</taxon>
        <taxon>Metazoa</taxon>
        <taxon>Ecdysozoa</taxon>
        <taxon>Arthropoda</taxon>
        <taxon>Hexapoda</taxon>
        <taxon>Insecta</taxon>
        <taxon>Pterygota</taxon>
        <taxon>Neoptera</taxon>
        <taxon>Endopterygota</taxon>
        <taxon>Diptera</taxon>
        <taxon>Nematocera</taxon>
        <taxon>Psychodoidea</taxon>
        <taxon>Psychodidae</taxon>
        <taxon>Lutzomyia</taxon>
        <taxon>Lutzomyia</taxon>
    </lineage>
</organism>
<dbReference type="PANTHER" id="PTHR21325:SF31">
    <property type="entry name" value="GH22081P-RELATED"/>
    <property type="match status" value="1"/>
</dbReference>
<protein>
    <submittedName>
        <fullName evidence="1">Putative phospholipase</fullName>
    </submittedName>
</protein>
<keyword evidence="3" id="KW-1185">Reference proteome</keyword>
<evidence type="ECO:0000313" key="2">
    <source>
        <dbReference type="EnsemblMetazoa" id="LLOJ001970-PA"/>
    </source>
</evidence>
<dbReference type="GO" id="GO:0004620">
    <property type="term" value="F:phospholipase activity"/>
    <property type="evidence" value="ECO:0007669"/>
    <property type="project" value="InterPro"/>
</dbReference>
<reference evidence="3" key="1">
    <citation type="submission" date="2012-05" db="EMBL/GenBank/DDBJ databases">
        <title>Whole Genome Assembly of Lutzomyia longipalpis.</title>
        <authorList>
            <person name="Richards S."/>
            <person name="Qu C."/>
            <person name="Dillon R."/>
            <person name="Worley K."/>
            <person name="Scherer S."/>
            <person name="Batterton M."/>
            <person name="Taylor A."/>
            <person name="Hawes A."/>
            <person name="Hernandez B."/>
            <person name="Kovar C."/>
            <person name="Mandapat C."/>
            <person name="Pham C."/>
            <person name="Qu C."/>
            <person name="Jing C."/>
            <person name="Bess C."/>
            <person name="Bandaranaike D."/>
            <person name="Ngo D."/>
            <person name="Ongeri F."/>
            <person name="Arias F."/>
            <person name="Lara F."/>
            <person name="Weissenberger G."/>
            <person name="Kamau G."/>
            <person name="Han H."/>
            <person name="Shen H."/>
            <person name="Dinh H."/>
            <person name="Khalil I."/>
            <person name="Jones J."/>
            <person name="Shafer J."/>
            <person name="Jayaseelan J."/>
            <person name="Quiroz J."/>
            <person name="Blankenburg K."/>
            <person name="Nguyen L."/>
            <person name="Jackson L."/>
            <person name="Francisco L."/>
            <person name="Tang L.-Y."/>
            <person name="Pu L.-L."/>
            <person name="Perales L."/>
            <person name="Lorensuhewa L."/>
            <person name="Munidasa M."/>
            <person name="Coyle M."/>
            <person name="Taylor M."/>
            <person name="Puazo M."/>
            <person name="Firestine M."/>
            <person name="Scheel M."/>
            <person name="Javaid M."/>
            <person name="Wang M."/>
            <person name="Li M."/>
            <person name="Tabassum N."/>
            <person name="Saada N."/>
            <person name="Osuji N."/>
            <person name="Aqrawi P."/>
            <person name="Fu Q."/>
            <person name="Thornton R."/>
            <person name="Raj R."/>
            <person name="Goodspeed R."/>
            <person name="Mata R."/>
            <person name="Najjar R."/>
            <person name="Gubbala S."/>
            <person name="Lee S."/>
            <person name="Denson S."/>
            <person name="Patil S."/>
            <person name="Macmil S."/>
            <person name="Qi S."/>
            <person name="Matskevitch T."/>
            <person name="Palculict T."/>
            <person name="Mathew T."/>
            <person name="Vee V."/>
            <person name="Velamala V."/>
            <person name="Korchina V."/>
            <person name="Cai W."/>
            <person name="Liu W."/>
            <person name="Dai W."/>
            <person name="Zou X."/>
            <person name="Zhu Y."/>
            <person name="Zhang Y."/>
            <person name="Wu Y.-Q."/>
            <person name="Xin Y."/>
            <person name="Nazarath L."/>
            <person name="Kovar C."/>
            <person name="Han Y."/>
            <person name="Muzny D."/>
            <person name="Gibbs R."/>
        </authorList>
    </citation>
    <scope>NUCLEOTIDE SEQUENCE [LARGE SCALE GENOMIC DNA]</scope>
    <source>
        <strain evidence="3">Jacobina</strain>
    </source>
</reference>
<dbReference type="EMBL" id="GITU01006716">
    <property type="protein sequence ID" value="MBC1175419.1"/>
    <property type="molecule type" value="Transcribed_RNA"/>
</dbReference>
<dbReference type="Proteomes" id="UP000092461">
    <property type="component" value="Unassembled WGS sequence"/>
</dbReference>
<sequence>MGDSYTAGAAGMSTRIEHILLENRGVASPIGGQATWRQFFTIPNILKVYNPNLFGYSFTDASSFQRISRFNVAESGAMSRDMPYQAWNLIKRMRSNPNVNITKHWKMVFYWIGTNDFCSDMCYLDDPSVVIEKHARELAETLRILRDNLPRTMVNVIASPQTF</sequence>
<dbReference type="EnsemblMetazoa" id="LLOJ001970-RA">
    <property type="protein sequence ID" value="LLOJ001970-PA"/>
    <property type="gene ID" value="LLOJ001970"/>
</dbReference>
<dbReference type="PANTHER" id="PTHR21325">
    <property type="entry name" value="PHOSPHOLIPASE B, PLB1"/>
    <property type="match status" value="1"/>
</dbReference>
<evidence type="ECO:0000313" key="1">
    <source>
        <dbReference type="EMBL" id="MBC1175419.1"/>
    </source>
</evidence>
<dbReference type="InterPro" id="IPR001087">
    <property type="entry name" value="GDSL"/>
</dbReference>
<dbReference type="AlphaFoldDB" id="A0A1B0FV22"/>
<proteinExistence type="predicted"/>
<dbReference type="VEuPathDB" id="VectorBase:LLONM1_011290"/>
<dbReference type="SUPFAM" id="SSF52266">
    <property type="entry name" value="SGNH hydrolase"/>
    <property type="match status" value="1"/>
</dbReference>
<dbReference type="InterPro" id="IPR036514">
    <property type="entry name" value="SGNH_hydro_sf"/>
</dbReference>
<dbReference type="Pfam" id="PF00657">
    <property type="entry name" value="Lipase_GDSL"/>
    <property type="match status" value="1"/>
</dbReference>
<dbReference type="InterPro" id="IPR038885">
    <property type="entry name" value="PLB1"/>
</dbReference>
<dbReference type="GO" id="GO:0006644">
    <property type="term" value="P:phospholipid metabolic process"/>
    <property type="evidence" value="ECO:0007669"/>
    <property type="project" value="TreeGrafter"/>
</dbReference>
<dbReference type="Gene3D" id="3.40.50.1110">
    <property type="entry name" value="SGNH hydrolase"/>
    <property type="match status" value="1"/>
</dbReference>
<dbReference type="VEuPathDB" id="VectorBase:LLOJ001970"/>
<accession>A0A1B0FV22</accession>
<evidence type="ECO:0000313" key="3">
    <source>
        <dbReference type="Proteomes" id="UP000092461"/>
    </source>
</evidence>